<evidence type="ECO:0000313" key="4">
    <source>
        <dbReference type="Proteomes" id="UP001497600"/>
    </source>
</evidence>
<dbReference type="Gene3D" id="2.30.29.30">
    <property type="entry name" value="Pleckstrin-homology domain (PH domain)/Phosphotyrosine-binding domain (PTB)"/>
    <property type="match status" value="1"/>
</dbReference>
<dbReference type="InterPro" id="IPR001849">
    <property type="entry name" value="PH_domain"/>
</dbReference>
<name>A0ABP0E731_9ASCO</name>
<feature type="region of interest" description="Disordered" evidence="1">
    <location>
        <begin position="107"/>
        <end position="219"/>
    </location>
</feature>
<feature type="domain" description="PH" evidence="2">
    <location>
        <begin position="837"/>
        <end position="1021"/>
    </location>
</feature>
<dbReference type="InterPro" id="IPR011993">
    <property type="entry name" value="PH-like_dom_sf"/>
</dbReference>
<feature type="compositionally biased region" description="Acidic residues" evidence="1">
    <location>
        <begin position="133"/>
        <end position="151"/>
    </location>
</feature>
<dbReference type="InterPro" id="IPR029217">
    <property type="entry name" value="Spo7_2_N"/>
</dbReference>
<feature type="compositionally biased region" description="Basic and acidic residues" evidence="1">
    <location>
        <begin position="107"/>
        <end position="118"/>
    </location>
</feature>
<dbReference type="Pfam" id="PF23207">
    <property type="entry name" value="PH_SPO71"/>
    <property type="match status" value="1"/>
</dbReference>
<gene>
    <name evidence="3" type="primary">SPO71</name>
    <name evidence="3" type="ORF">CAAN4_B03224</name>
</gene>
<dbReference type="InterPro" id="IPR039486">
    <property type="entry name" value="Mug56/Spo71_PH"/>
</dbReference>
<evidence type="ECO:0000259" key="2">
    <source>
        <dbReference type="PROSITE" id="PS50003"/>
    </source>
</evidence>
<dbReference type="SMART" id="SM00233">
    <property type="entry name" value="PH"/>
    <property type="match status" value="2"/>
</dbReference>
<feature type="compositionally biased region" description="Polar residues" evidence="1">
    <location>
        <begin position="120"/>
        <end position="130"/>
    </location>
</feature>
<dbReference type="Proteomes" id="UP001497600">
    <property type="component" value="Chromosome B"/>
</dbReference>
<dbReference type="PANTHER" id="PTHR28076">
    <property type="entry name" value="SPORULATION-SPECIFIC PROTEIN 71"/>
    <property type="match status" value="1"/>
</dbReference>
<keyword evidence="4" id="KW-1185">Reference proteome</keyword>
<dbReference type="PANTHER" id="PTHR28076:SF1">
    <property type="entry name" value="PROSPORE MEMBRANE ADAPTER PROTEIN SPO71"/>
    <property type="match status" value="1"/>
</dbReference>
<evidence type="ECO:0000256" key="1">
    <source>
        <dbReference type="SAM" id="MobiDB-lite"/>
    </source>
</evidence>
<reference evidence="3 4" key="1">
    <citation type="submission" date="2024-01" db="EMBL/GenBank/DDBJ databases">
        <authorList>
            <consortium name="Genoscope - CEA"/>
            <person name="William W."/>
        </authorList>
    </citation>
    <scope>NUCLEOTIDE SEQUENCE [LARGE SCALE GENOMIC DNA]</scope>
    <source>
        <strain evidence="3 4">29B2s-10</strain>
    </source>
</reference>
<proteinExistence type="predicted"/>
<dbReference type="SMART" id="SM01316">
    <property type="entry name" value="Spo7_2_N"/>
    <property type="match status" value="1"/>
</dbReference>
<dbReference type="Pfam" id="PF15404">
    <property type="entry name" value="PH_4"/>
    <property type="match status" value="1"/>
</dbReference>
<sequence length="1031" mass="119170">MAKNIGFTKLSNDEFQIPKESFTACKLSYGDIADISEASKCDLLGGVPDAWYDKANRFNLRKLSQRRLSRNVSVALNAASNSIRRTYQVKPRETRIDEGIFNIFAKRQQDTDDQRASDIDQVTTNDNETNIEVPDEYDNDDDDDHYYDEFDAQYILNSSPGTSNRDSSNSEFIQSLPNPSILSSPMGQIDTDGTSPTSRPSSEYPPGIIRLGDDGGAAESSVVSSKFTSKTRTLRFASDTKIKSRSNGIDFLPHEPTEVSVQQNAVRVDKDHYKMLDRIRTAKNSSKKRAKRGKRSIESKIVHKLLKKFHNGEIIKMNRMLVLLKVASKVNTTLKFEENEPCDTRIYERWREYYVVLRKSGANNSDIEMQLYDVFKSSSQDMKKPDISFKWTDDIQVRFYSAVDKTISIAVPSKDKGMLIYILQCHDQTTSYRWLFFLSQISNHDLDSSFHVQIPHIDLALTINIPEDILGKELISKDVMMKVTRLELGYSVEYTTLLRYLKSKIITELSNIGVIRNDTSPKDLWLCFKYYDRIEWIPNNGHMLYLQNILKSKEFQLQLIEKTPNPRTTTLPSGTTLREPVTIEGFLSRLTDIFGDESTLFKQFFKMSYFYSCDNILFYTKFFRGLPPSPNNDLMNPDCDVSNIVDQIPNIYTHSAFPIDENHHLSWLNEKEFDKGDMFASSELERRVHQIIKAEGMIDMCLIKDVRKMDPKRIKVGQKLLLSIVWYSSALIEDEAIIDSGFEIELIHGSVLRLQAPNREIRDEWVTRLLEMKTYWTSRKQDDVNMLQMVRQQNKHSLNIREYADSNITQEAGFVELQHSIADPRIYNMDCLSINHCVLMSGYLYMKSKKHGDFIQYFVVMCPGFLLLFRISRRSKVNGVLKVTSCFEHYMTIPINECYIYSGESSAPDLLISSQRQFDSQNPGRHQLPRLYADGWRSSEEEPLRCFTLWVGRKRNIIGNENLNQNYFTSNSSSNGSTLPKNPGVIRMIRKLGLTGRTIVFMARSRQERELWVSRFQTEFDRFTPVDEYEN</sequence>
<protein>
    <submittedName>
        <fullName evidence="3">Prospore membrane adapter protein Spo71p</fullName>
    </submittedName>
</protein>
<dbReference type="Pfam" id="PF15407">
    <property type="entry name" value="Spo7_2_N"/>
    <property type="match status" value="1"/>
</dbReference>
<dbReference type="EMBL" id="OZ004254">
    <property type="protein sequence ID" value="CAK7896059.1"/>
    <property type="molecule type" value="Genomic_DNA"/>
</dbReference>
<organism evidence="3 4">
    <name type="scientific">[Candida] anglica</name>
    <dbReference type="NCBI Taxonomy" id="148631"/>
    <lineage>
        <taxon>Eukaryota</taxon>
        <taxon>Fungi</taxon>
        <taxon>Dikarya</taxon>
        <taxon>Ascomycota</taxon>
        <taxon>Saccharomycotina</taxon>
        <taxon>Pichiomycetes</taxon>
        <taxon>Debaryomycetaceae</taxon>
        <taxon>Kurtzmaniella</taxon>
    </lineage>
</organism>
<feature type="compositionally biased region" description="Polar residues" evidence="1">
    <location>
        <begin position="155"/>
        <end position="201"/>
    </location>
</feature>
<dbReference type="PROSITE" id="PS50003">
    <property type="entry name" value="PH_DOMAIN"/>
    <property type="match status" value="1"/>
</dbReference>
<dbReference type="InterPro" id="IPR040345">
    <property type="entry name" value="Mug56/Spo71"/>
</dbReference>
<evidence type="ECO:0000313" key="3">
    <source>
        <dbReference type="EMBL" id="CAK7896059.1"/>
    </source>
</evidence>
<dbReference type="InterPro" id="IPR057379">
    <property type="entry name" value="PH_SPO71"/>
</dbReference>
<dbReference type="SUPFAM" id="SSF50729">
    <property type="entry name" value="PH domain-like"/>
    <property type="match status" value="2"/>
</dbReference>
<accession>A0ABP0E731</accession>